<dbReference type="AlphaFoldDB" id="A0A3B0SJJ9"/>
<name>A0A3B0SJJ9_9ZZZZ</name>
<organism evidence="1">
    <name type="scientific">hydrothermal vent metagenome</name>
    <dbReference type="NCBI Taxonomy" id="652676"/>
    <lineage>
        <taxon>unclassified sequences</taxon>
        <taxon>metagenomes</taxon>
        <taxon>ecological metagenomes</taxon>
    </lineage>
</organism>
<dbReference type="EMBL" id="UOEK01000349">
    <property type="protein sequence ID" value="VAW06411.1"/>
    <property type="molecule type" value="Genomic_DNA"/>
</dbReference>
<reference evidence="1" key="1">
    <citation type="submission" date="2018-06" db="EMBL/GenBank/DDBJ databases">
        <authorList>
            <person name="Zhirakovskaya E."/>
        </authorList>
    </citation>
    <scope>NUCLEOTIDE SEQUENCE</scope>
</reference>
<gene>
    <name evidence="1" type="ORF">MNBD_ACTINO02-346</name>
</gene>
<evidence type="ECO:0000313" key="1">
    <source>
        <dbReference type="EMBL" id="VAW06411.1"/>
    </source>
</evidence>
<sequence length="66" mass="6910">MIIDCGMCELEQTDACADCFVTAVLDGHGAIQLTSVEEQAMRHLSDAGMVSPLRLVVNDDTAAVAG</sequence>
<proteinExistence type="predicted"/>
<protein>
    <submittedName>
        <fullName evidence="1">Uncharacterized protein</fullName>
    </submittedName>
</protein>
<accession>A0A3B0SJJ9</accession>